<evidence type="ECO:0000313" key="2">
    <source>
        <dbReference type="Proteomes" id="UP000789706"/>
    </source>
</evidence>
<dbReference type="Proteomes" id="UP000789706">
    <property type="component" value="Unassembled WGS sequence"/>
</dbReference>
<dbReference type="AlphaFoldDB" id="A0A9N9C045"/>
<keyword evidence="2" id="KW-1185">Reference proteome</keyword>
<accession>A0A9N9C045</accession>
<dbReference type="OrthoDB" id="10274469at2759"/>
<protein>
    <submittedName>
        <fullName evidence="1">2960_t:CDS:1</fullName>
    </submittedName>
</protein>
<reference evidence="1" key="1">
    <citation type="submission" date="2021-06" db="EMBL/GenBank/DDBJ databases">
        <authorList>
            <person name="Kallberg Y."/>
            <person name="Tangrot J."/>
            <person name="Rosling A."/>
        </authorList>
    </citation>
    <scope>NUCLEOTIDE SEQUENCE</scope>
    <source>
        <strain evidence="1">AZ414A</strain>
    </source>
</reference>
<comment type="caution">
    <text evidence="1">The sequence shown here is derived from an EMBL/GenBank/DDBJ whole genome shotgun (WGS) entry which is preliminary data.</text>
</comment>
<evidence type="ECO:0000313" key="1">
    <source>
        <dbReference type="EMBL" id="CAG8581776.1"/>
    </source>
</evidence>
<gene>
    <name evidence="1" type="ORF">DEBURN_LOCUS8608</name>
</gene>
<sequence>MLQRYIIRTFRSTSDITQNQGILSISSDKINVFPVKHYYNDDLTKKLVVFNLNDVKKIYIPIWMCSLAIETKYEWHRYNSNFIDGTEIFSSITATGPICIHGTDNYEFNGGMSNQNSNNIFNDLIPIQNNIFDIDPKDNIPSIILPFKTNPINLILRIPQASTGKFKGIRNNEVIGNILQFEIKLFNIYPIYRPIYLIDYISKGGTFLSKNPSTLHFDAYSGKGLSHVHKSGACLSYFDHPNIPIIPFGKVISLAQEYIDNNFDNTELYSTPIDWNSQLIQSFIDKGIVNQNWLRLLYRTERARMVAHIQWCGFILRILANKKNNTKDLRYYKVLGLGHITYIPNDERIKLAFSTILKKIETIFGAHMHLNPEQKSQKDLILRKVIEARHALKTRF</sequence>
<proteinExistence type="predicted"/>
<dbReference type="EMBL" id="CAJVPK010001319">
    <property type="protein sequence ID" value="CAG8581776.1"/>
    <property type="molecule type" value="Genomic_DNA"/>
</dbReference>
<organism evidence="1 2">
    <name type="scientific">Diversispora eburnea</name>
    <dbReference type="NCBI Taxonomy" id="1213867"/>
    <lineage>
        <taxon>Eukaryota</taxon>
        <taxon>Fungi</taxon>
        <taxon>Fungi incertae sedis</taxon>
        <taxon>Mucoromycota</taxon>
        <taxon>Glomeromycotina</taxon>
        <taxon>Glomeromycetes</taxon>
        <taxon>Diversisporales</taxon>
        <taxon>Diversisporaceae</taxon>
        <taxon>Diversispora</taxon>
    </lineage>
</organism>
<name>A0A9N9C045_9GLOM</name>